<name>A0AA41Z7X2_9HYPH</name>
<keyword evidence="4" id="KW-1185">Reference proteome</keyword>
<dbReference type="Proteomes" id="UP001165667">
    <property type="component" value="Unassembled WGS sequence"/>
</dbReference>
<dbReference type="EMBL" id="JAMOIM010000036">
    <property type="protein sequence ID" value="MCW6511950.1"/>
    <property type="molecule type" value="Genomic_DNA"/>
</dbReference>
<accession>A0AA41Z7X2</accession>
<keyword evidence="1" id="KW-1133">Transmembrane helix</keyword>
<protein>
    <submittedName>
        <fullName evidence="3">Pilus assembly protein TadG-related protein</fullName>
    </submittedName>
</protein>
<dbReference type="RefSeq" id="WP_282588325.1">
    <property type="nucleotide sequence ID" value="NZ_JAMOIM010000036.1"/>
</dbReference>
<dbReference type="Pfam" id="PF13400">
    <property type="entry name" value="Tad"/>
    <property type="match status" value="1"/>
</dbReference>
<evidence type="ECO:0000313" key="3">
    <source>
        <dbReference type="EMBL" id="MCW6511950.1"/>
    </source>
</evidence>
<keyword evidence="1" id="KW-0812">Transmembrane</keyword>
<keyword evidence="1" id="KW-0472">Membrane</keyword>
<organism evidence="3 4">
    <name type="scientific">Lichenifustis flavocetrariae</name>
    <dbReference type="NCBI Taxonomy" id="2949735"/>
    <lineage>
        <taxon>Bacteria</taxon>
        <taxon>Pseudomonadati</taxon>
        <taxon>Pseudomonadota</taxon>
        <taxon>Alphaproteobacteria</taxon>
        <taxon>Hyphomicrobiales</taxon>
        <taxon>Lichenihabitantaceae</taxon>
        <taxon>Lichenifustis</taxon>
    </lineage>
</organism>
<feature type="transmembrane region" description="Helical" evidence="1">
    <location>
        <begin position="21"/>
        <end position="42"/>
    </location>
</feature>
<sequence>MRFNDATRRARPHRLLKNEAGFVLVFLAIAIPAILGLIGLALDGIRLMSLDTDTANIADAAALAAADRLDRSTDAIPQARAAALALLNKSAADWRGDARPRLSFRFARRLADLRQSPGFSLSDSAGVEAQFVEVRASEASLTTSFLQLVGARAAPLERRAIAESQYYACDVTPAVLCQPDPAAFAAQARPGQQYLLRMDGNIVAGSIALLDRPDAEGGRQALRDLASNAPQFCYADGLRLRRNISPLEFDEAVNVRFDRYVGRSGPIAPDLAIYPPAPDIIQGRHLATCNSPPQGGDINPPYHLPRDTAYEGLRLNGLWDQGIGDWKITPPIGGTGLQLKTALDEYLAWNHADKGTAVLDRFRNAPTRYDLYLAELGLDRSTEKAPVDTRSLGASVATMPTGGPVSGPLRLVREHAAPFCYAGTQPAVDPQRRVIDLSVADCGQFPEAATASVLSRHVAKFFLTEPTDTGMTLVEFIGLLRPRDDADKLRHIVQLVDGN</sequence>
<proteinExistence type="predicted"/>
<feature type="domain" description="Putative Flp pilus-assembly TadG-like N-terminal" evidence="2">
    <location>
        <begin position="21"/>
        <end position="67"/>
    </location>
</feature>
<evidence type="ECO:0000259" key="2">
    <source>
        <dbReference type="Pfam" id="PF13400"/>
    </source>
</evidence>
<dbReference type="InterPro" id="IPR028087">
    <property type="entry name" value="Tad_N"/>
</dbReference>
<dbReference type="AlphaFoldDB" id="A0AA41Z7X2"/>
<comment type="caution">
    <text evidence="3">The sequence shown here is derived from an EMBL/GenBank/DDBJ whole genome shotgun (WGS) entry which is preliminary data.</text>
</comment>
<evidence type="ECO:0000256" key="1">
    <source>
        <dbReference type="SAM" id="Phobius"/>
    </source>
</evidence>
<gene>
    <name evidence="3" type="ORF">M8523_28765</name>
</gene>
<evidence type="ECO:0000313" key="4">
    <source>
        <dbReference type="Proteomes" id="UP001165667"/>
    </source>
</evidence>
<reference evidence="3" key="1">
    <citation type="submission" date="2022-05" db="EMBL/GenBank/DDBJ databases">
        <authorList>
            <person name="Pankratov T."/>
        </authorList>
    </citation>
    <scope>NUCLEOTIDE SEQUENCE</scope>
    <source>
        <strain evidence="3">BP6-180914</strain>
    </source>
</reference>